<evidence type="ECO:0000256" key="1">
    <source>
        <dbReference type="SAM" id="MobiDB-lite"/>
    </source>
</evidence>
<comment type="caution">
    <text evidence="3">The sequence shown here is derived from an EMBL/GenBank/DDBJ whole genome shotgun (WGS) entry which is preliminary data.</text>
</comment>
<proteinExistence type="predicted"/>
<feature type="region of interest" description="Disordered" evidence="1">
    <location>
        <begin position="74"/>
        <end position="124"/>
    </location>
</feature>
<organism evidence="3 4">
    <name type="scientific">Tetrapyrgos nigripes</name>
    <dbReference type="NCBI Taxonomy" id="182062"/>
    <lineage>
        <taxon>Eukaryota</taxon>
        <taxon>Fungi</taxon>
        <taxon>Dikarya</taxon>
        <taxon>Basidiomycota</taxon>
        <taxon>Agaricomycotina</taxon>
        <taxon>Agaricomycetes</taxon>
        <taxon>Agaricomycetidae</taxon>
        <taxon>Agaricales</taxon>
        <taxon>Marasmiineae</taxon>
        <taxon>Marasmiaceae</taxon>
        <taxon>Tetrapyrgos</taxon>
    </lineage>
</organism>
<protein>
    <recommendedName>
        <fullName evidence="2">DUF6593 domain-containing protein</fullName>
    </recommendedName>
</protein>
<accession>A0A8H5FTA9</accession>
<dbReference type="EMBL" id="JAACJM010000086">
    <property type="protein sequence ID" value="KAF5348386.1"/>
    <property type="molecule type" value="Genomic_DNA"/>
</dbReference>
<feature type="domain" description="DUF6593" evidence="2">
    <location>
        <begin position="126"/>
        <end position="290"/>
    </location>
</feature>
<reference evidence="3 4" key="1">
    <citation type="journal article" date="2020" name="ISME J.">
        <title>Uncovering the hidden diversity of litter-decomposition mechanisms in mushroom-forming fungi.</title>
        <authorList>
            <person name="Floudas D."/>
            <person name="Bentzer J."/>
            <person name="Ahren D."/>
            <person name="Johansson T."/>
            <person name="Persson P."/>
            <person name="Tunlid A."/>
        </authorList>
    </citation>
    <scope>NUCLEOTIDE SEQUENCE [LARGE SCALE GENOMIC DNA]</scope>
    <source>
        <strain evidence="3 4">CBS 291.85</strain>
    </source>
</reference>
<dbReference type="OrthoDB" id="3360976at2759"/>
<dbReference type="AlphaFoldDB" id="A0A8H5FTA9"/>
<dbReference type="Proteomes" id="UP000559256">
    <property type="component" value="Unassembled WGS sequence"/>
</dbReference>
<gene>
    <name evidence="3" type="ORF">D9758_010919</name>
</gene>
<keyword evidence="4" id="KW-1185">Reference proteome</keyword>
<evidence type="ECO:0000313" key="4">
    <source>
        <dbReference type="Proteomes" id="UP000559256"/>
    </source>
</evidence>
<evidence type="ECO:0000313" key="3">
    <source>
        <dbReference type="EMBL" id="KAF5348386.1"/>
    </source>
</evidence>
<sequence length="300" mass="33263">MSFNLYQTYAGLDPLLNNTYKDDNGNVIYVVHTPWSLPGTGNVTTVKKTKTMPVLPSRSSPSLLSDAEFYSNSTITQAPTGANADTDGGRSSVDLDDASPEAVETRGEGGASNQGLEAGADSADTEGMDIVGQIEWKLFKSSTIQLGKDGDGEPVEADEYFTKESWGWWGRPRSFTGRDGKRYRWIMGFYAPEVSRLRFFLLSSPSFASSIINTAISRPVFAPSLNNITQPFIPQLTAAENPNEVVARFHRRKLALWNTPPGYLEILPAGQHLTDEILVTFLFIERLRRDKEKQATRRPF</sequence>
<evidence type="ECO:0000259" key="2">
    <source>
        <dbReference type="Pfam" id="PF20236"/>
    </source>
</evidence>
<dbReference type="InterPro" id="IPR046528">
    <property type="entry name" value="DUF6593"/>
</dbReference>
<dbReference type="Pfam" id="PF20236">
    <property type="entry name" value="DUF6593"/>
    <property type="match status" value="1"/>
</dbReference>
<name>A0A8H5FTA9_9AGAR</name>